<dbReference type="GO" id="GO:0006309">
    <property type="term" value="P:apoptotic DNA fragmentation"/>
    <property type="evidence" value="ECO:0000318"/>
    <property type="project" value="GO_Central"/>
</dbReference>
<reference evidence="3" key="2">
    <citation type="journal article" date="2007" name="Science">
        <title>Draft genome sequence of the sexually transmitted pathogen Trichomonas vaginalis.</title>
        <authorList>
            <person name="Carlton J.M."/>
            <person name="Hirt R.P."/>
            <person name="Silva J.C."/>
            <person name="Delcher A.L."/>
            <person name="Schatz M."/>
            <person name="Zhao Q."/>
            <person name="Wortman J.R."/>
            <person name="Bidwell S.L."/>
            <person name="Alsmark U.C.M."/>
            <person name="Besteiro S."/>
            <person name="Sicheritz-Ponten T."/>
            <person name="Noel C.J."/>
            <person name="Dacks J.B."/>
            <person name="Foster P.G."/>
            <person name="Simillion C."/>
            <person name="Van de Peer Y."/>
            <person name="Miranda-Saavedra D."/>
            <person name="Barton G.J."/>
            <person name="Westrop G.D."/>
            <person name="Mueller S."/>
            <person name="Dessi D."/>
            <person name="Fiori P.L."/>
            <person name="Ren Q."/>
            <person name="Paulsen I."/>
            <person name="Zhang H."/>
            <person name="Bastida-Corcuera F.D."/>
            <person name="Simoes-Barbosa A."/>
            <person name="Brown M.T."/>
            <person name="Hayes R.D."/>
            <person name="Mukherjee M."/>
            <person name="Okumura C.Y."/>
            <person name="Schneider R."/>
            <person name="Smith A.J."/>
            <person name="Vanacova S."/>
            <person name="Villalvazo M."/>
            <person name="Haas B.J."/>
            <person name="Pertea M."/>
            <person name="Feldblyum T.V."/>
            <person name="Utterback T.R."/>
            <person name="Shu C.L."/>
            <person name="Osoegawa K."/>
            <person name="de Jong P.J."/>
            <person name="Hrdy I."/>
            <person name="Horvathova L."/>
            <person name="Zubacova Z."/>
            <person name="Dolezal P."/>
            <person name="Malik S.B."/>
            <person name="Logsdon J.M. Jr."/>
            <person name="Henze K."/>
            <person name="Gupta A."/>
            <person name="Wang C.C."/>
            <person name="Dunne R.L."/>
            <person name="Upcroft J.A."/>
            <person name="Upcroft P."/>
            <person name="White O."/>
            <person name="Salzberg S.L."/>
            <person name="Tang P."/>
            <person name="Chiu C.-H."/>
            <person name="Lee Y.-S."/>
            <person name="Embley T.M."/>
            <person name="Coombs G.H."/>
            <person name="Mottram J.C."/>
            <person name="Tachezy J."/>
            <person name="Fraser-Liggett C.M."/>
            <person name="Johnson P.J."/>
        </authorList>
    </citation>
    <scope>NUCLEOTIDE SEQUENCE [LARGE SCALE GENOMIC DNA]</scope>
    <source>
        <strain evidence="3">G3</strain>
    </source>
</reference>
<dbReference type="PANTHER" id="PTHR10858">
    <property type="entry name" value="DEOXYRIBONUCLEASE II"/>
    <property type="match status" value="1"/>
</dbReference>
<proteinExistence type="inferred from homology"/>
<dbReference type="Pfam" id="PF03265">
    <property type="entry name" value="DNase_II"/>
    <property type="match status" value="1"/>
</dbReference>
<dbReference type="PANTHER" id="PTHR10858:SF23">
    <property type="entry name" value="DEOXYRIBONUCLEASE II"/>
    <property type="match status" value="1"/>
</dbReference>
<keyword evidence="2" id="KW-0378">Hydrolase</keyword>
<dbReference type="OMA" id="HMPQLCA"/>
<sequence>MLHFLLTTSYSSLQCKNNKGNDVDWYALFKMPTLKDRNPNHATGMAFFYTDPSTSLSEAPSDVGSMKNNPLYNTLAPMYSNNPEVGYMIISDQPPHRTSNPSDTYAHKKGVLIFDKDNGLYLEHSVPRYPNDPKVTTEYSYPDTGTNFGQAMLCTSLTHQQINDWAYGMLIERGYVVSYNAPSFTDLKIPNLQQVIDGKWIESQVQTKVTDINLKTRSIKLFSKCRFWGQDLYHDLVAPTFQTNVISETWARGPGTMTSDCSSRYHSNNILTVSINGVQWTRMNDHSKWAVAGDYICIGGINRQDKQKERGGGTWCMKDAKFAALMRKSAIEVEQCP</sequence>
<accession>A2F6V7</accession>
<dbReference type="SMR" id="A2F6V7"/>
<evidence type="ECO:0000313" key="4">
    <source>
        <dbReference type="Proteomes" id="UP000001542"/>
    </source>
</evidence>
<dbReference type="eggNOG" id="KOG3825">
    <property type="taxonomic scope" value="Eukaryota"/>
</dbReference>
<evidence type="ECO:0000256" key="1">
    <source>
        <dbReference type="ARBA" id="ARBA00007527"/>
    </source>
</evidence>
<evidence type="ECO:0000256" key="2">
    <source>
        <dbReference type="ARBA" id="ARBA00022801"/>
    </source>
</evidence>
<dbReference type="VEuPathDB" id="TrichDB:TVAGG3_0728900"/>
<dbReference type="VEuPathDB" id="TrichDB:TVAG_015570"/>
<dbReference type="KEGG" id="tva:4757180"/>
<dbReference type="InParanoid" id="A2F6V7"/>
<name>A2F6V7_TRIV3</name>
<dbReference type="CDD" id="cd09121">
    <property type="entry name" value="PLDc_DNaseII_2"/>
    <property type="match status" value="1"/>
</dbReference>
<dbReference type="RefSeq" id="XP_001312304.1">
    <property type="nucleotide sequence ID" value="XM_001312303.1"/>
</dbReference>
<reference evidence="3" key="1">
    <citation type="submission" date="2006-10" db="EMBL/GenBank/DDBJ databases">
        <authorList>
            <person name="Amadeo P."/>
            <person name="Zhao Q."/>
            <person name="Wortman J."/>
            <person name="Fraser-Liggett C."/>
            <person name="Carlton J."/>
        </authorList>
    </citation>
    <scope>NUCLEOTIDE SEQUENCE</scope>
    <source>
        <strain evidence="3">G3</strain>
    </source>
</reference>
<dbReference type="InterPro" id="IPR004947">
    <property type="entry name" value="DNase_II"/>
</dbReference>
<protein>
    <submittedName>
        <fullName evidence="3">Deoxyribonuclease II family protein</fullName>
    </submittedName>
</protein>
<dbReference type="CDD" id="cd09120">
    <property type="entry name" value="PLDc_DNaseII_1"/>
    <property type="match status" value="1"/>
</dbReference>
<evidence type="ECO:0000313" key="3">
    <source>
        <dbReference type="EMBL" id="EAX99374.1"/>
    </source>
</evidence>
<comment type="similarity">
    <text evidence="1">Belongs to the DNase II family.</text>
</comment>
<gene>
    <name evidence="3" type="ORF">TVAG_015570</name>
</gene>
<organism evidence="3 4">
    <name type="scientific">Trichomonas vaginalis (strain ATCC PRA-98 / G3)</name>
    <dbReference type="NCBI Taxonomy" id="412133"/>
    <lineage>
        <taxon>Eukaryota</taxon>
        <taxon>Metamonada</taxon>
        <taxon>Parabasalia</taxon>
        <taxon>Trichomonadida</taxon>
        <taxon>Trichomonadidae</taxon>
        <taxon>Trichomonas</taxon>
    </lineage>
</organism>
<keyword evidence="4" id="KW-1185">Reference proteome</keyword>
<dbReference type="GO" id="GO:0004531">
    <property type="term" value="F:deoxyribonuclease II activity"/>
    <property type="evidence" value="ECO:0000318"/>
    <property type="project" value="GO_Central"/>
</dbReference>
<dbReference type="Proteomes" id="UP000001542">
    <property type="component" value="Unassembled WGS sequence"/>
</dbReference>
<dbReference type="OrthoDB" id="10261598at2759"/>
<dbReference type="AlphaFoldDB" id="A2F6V7"/>
<dbReference type="STRING" id="5722.A2F6V7"/>
<dbReference type="EMBL" id="DS113640">
    <property type="protein sequence ID" value="EAX99374.1"/>
    <property type="molecule type" value="Genomic_DNA"/>
</dbReference>